<dbReference type="Pfam" id="PF02452">
    <property type="entry name" value="PemK_toxin"/>
    <property type="match status" value="1"/>
</dbReference>
<evidence type="ECO:0000313" key="1">
    <source>
        <dbReference type="EMBL" id="RKH38565.1"/>
    </source>
</evidence>
<dbReference type="PANTHER" id="PTHR33988">
    <property type="entry name" value="ENDORIBONUCLEASE MAZF-RELATED"/>
    <property type="match status" value="1"/>
</dbReference>
<comment type="caution">
    <text evidence="1">The sequence shown here is derived from an EMBL/GenBank/DDBJ whole genome shotgun (WGS) entry which is preliminary data.</text>
</comment>
<evidence type="ECO:0000313" key="2">
    <source>
        <dbReference type="Proteomes" id="UP000273405"/>
    </source>
</evidence>
<dbReference type="OrthoDB" id="9808744at2"/>
<dbReference type="AlphaFoldDB" id="A0A3A8NBK5"/>
<dbReference type="GO" id="GO:0003677">
    <property type="term" value="F:DNA binding"/>
    <property type="evidence" value="ECO:0007669"/>
    <property type="project" value="InterPro"/>
</dbReference>
<gene>
    <name evidence="1" type="ORF">D7X12_26005</name>
</gene>
<protein>
    <submittedName>
        <fullName evidence="1">Type II toxin-antitoxin system PemK/MazF family toxin</fullName>
    </submittedName>
</protein>
<dbReference type="GO" id="GO:0006402">
    <property type="term" value="P:mRNA catabolic process"/>
    <property type="evidence" value="ECO:0007669"/>
    <property type="project" value="TreeGrafter"/>
</dbReference>
<dbReference type="GO" id="GO:0016075">
    <property type="term" value="P:rRNA catabolic process"/>
    <property type="evidence" value="ECO:0007669"/>
    <property type="project" value="TreeGrafter"/>
</dbReference>
<dbReference type="Gene3D" id="2.30.30.110">
    <property type="match status" value="1"/>
</dbReference>
<dbReference type="EMBL" id="RAWG01000191">
    <property type="protein sequence ID" value="RKH38565.1"/>
    <property type="molecule type" value="Genomic_DNA"/>
</dbReference>
<accession>A0A3A8NBK5</accession>
<dbReference type="Proteomes" id="UP000273405">
    <property type="component" value="Unassembled WGS sequence"/>
</dbReference>
<dbReference type="InterPro" id="IPR011067">
    <property type="entry name" value="Plasmid_toxin/cell-grow_inhib"/>
</dbReference>
<organism evidence="1 2">
    <name type="scientific">Corallococcus sicarius</name>
    <dbReference type="NCBI Taxonomy" id="2316726"/>
    <lineage>
        <taxon>Bacteria</taxon>
        <taxon>Pseudomonadati</taxon>
        <taxon>Myxococcota</taxon>
        <taxon>Myxococcia</taxon>
        <taxon>Myxococcales</taxon>
        <taxon>Cystobacterineae</taxon>
        <taxon>Myxococcaceae</taxon>
        <taxon>Corallococcus</taxon>
    </lineage>
</organism>
<dbReference type="RefSeq" id="WP_120627977.1">
    <property type="nucleotide sequence ID" value="NZ_RAWG01000191.1"/>
</dbReference>
<sequence>METETQTERRIHRGDLFWLVPEDSQGSIPGIPHPHVVIQEDVFNRSRIRTVVVCALTSNLKRAQEPGNVLLDVGEGNLPRQSVLVVSQVSSVEKTALGEYIGTLSDKRVEQVLAGMRFQQASFFDR</sequence>
<dbReference type="GO" id="GO:0004521">
    <property type="term" value="F:RNA endonuclease activity"/>
    <property type="evidence" value="ECO:0007669"/>
    <property type="project" value="TreeGrafter"/>
</dbReference>
<reference evidence="2" key="1">
    <citation type="submission" date="2018-09" db="EMBL/GenBank/DDBJ databases">
        <authorList>
            <person name="Livingstone P.G."/>
            <person name="Whitworth D.E."/>
        </authorList>
    </citation>
    <scope>NUCLEOTIDE SEQUENCE [LARGE SCALE GENOMIC DNA]</scope>
    <source>
        <strain evidence="2">CA040B</strain>
    </source>
</reference>
<name>A0A3A8NBK5_9BACT</name>
<dbReference type="InterPro" id="IPR003477">
    <property type="entry name" value="PemK-like"/>
</dbReference>
<dbReference type="PANTHER" id="PTHR33988:SF2">
    <property type="entry name" value="ENDORIBONUCLEASE MAZF"/>
    <property type="match status" value="1"/>
</dbReference>
<keyword evidence="2" id="KW-1185">Reference proteome</keyword>
<proteinExistence type="predicted"/>
<dbReference type="SUPFAM" id="SSF50118">
    <property type="entry name" value="Cell growth inhibitor/plasmid maintenance toxic component"/>
    <property type="match status" value="1"/>
</dbReference>